<keyword evidence="9 15" id="KW-0658">Purine biosynthesis</keyword>
<dbReference type="InterPro" id="IPR004733">
    <property type="entry name" value="PurM_cligase"/>
</dbReference>
<evidence type="ECO:0000256" key="15">
    <source>
        <dbReference type="HAMAP-Rule" id="MF_00741"/>
    </source>
</evidence>
<evidence type="ECO:0000256" key="5">
    <source>
        <dbReference type="ARBA" id="ARBA00020367"/>
    </source>
</evidence>
<dbReference type="EC" id="6.3.3.1" evidence="4 15"/>
<comment type="catalytic activity">
    <reaction evidence="14 15">
        <text>2-formamido-N(1)-(5-O-phospho-beta-D-ribosyl)acetamidine + ATP = 5-amino-1-(5-phospho-beta-D-ribosyl)imidazole + ADP + phosphate + H(+)</text>
        <dbReference type="Rhea" id="RHEA:23032"/>
        <dbReference type="ChEBI" id="CHEBI:15378"/>
        <dbReference type="ChEBI" id="CHEBI:30616"/>
        <dbReference type="ChEBI" id="CHEBI:43474"/>
        <dbReference type="ChEBI" id="CHEBI:137981"/>
        <dbReference type="ChEBI" id="CHEBI:147287"/>
        <dbReference type="ChEBI" id="CHEBI:456216"/>
        <dbReference type="EC" id="6.3.3.1"/>
    </reaction>
</comment>
<keyword evidence="6 15" id="KW-0963">Cytoplasm</keyword>
<comment type="similarity">
    <text evidence="3 15">Belongs to the AIR synthase family.</text>
</comment>
<dbReference type="GO" id="GO:0004637">
    <property type="term" value="F:phosphoribosylamine-glycine ligase activity"/>
    <property type="evidence" value="ECO:0007669"/>
    <property type="project" value="TreeGrafter"/>
</dbReference>
<dbReference type="InterPro" id="IPR016188">
    <property type="entry name" value="PurM-like_N"/>
</dbReference>
<dbReference type="PANTHER" id="PTHR10520">
    <property type="entry name" value="TRIFUNCTIONAL PURINE BIOSYNTHETIC PROTEIN ADENOSINE-3-RELATED"/>
    <property type="match status" value="1"/>
</dbReference>
<proteinExistence type="inferred from homology"/>
<keyword evidence="7 15" id="KW-0436">Ligase</keyword>
<dbReference type="InterPro" id="IPR036921">
    <property type="entry name" value="PurM-like_N_sf"/>
</dbReference>
<evidence type="ECO:0000256" key="9">
    <source>
        <dbReference type="ARBA" id="ARBA00022755"/>
    </source>
</evidence>
<dbReference type="GO" id="GO:0005829">
    <property type="term" value="C:cytosol"/>
    <property type="evidence" value="ECO:0007669"/>
    <property type="project" value="TreeGrafter"/>
</dbReference>
<dbReference type="HAMAP" id="MF_00741">
    <property type="entry name" value="AIRS"/>
    <property type="match status" value="1"/>
</dbReference>
<evidence type="ECO:0000256" key="4">
    <source>
        <dbReference type="ARBA" id="ARBA00013047"/>
    </source>
</evidence>
<gene>
    <name evidence="15 18" type="primary">purM</name>
</gene>
<name>A0A075FPW9_9ARCH</name>
<feature type="domain" description="PurM-like N-terminal" evidence="16">
    <location>
        <begin position="44"/>
        <end position="162"/>
    </location>
</feature>
<protein>
    <recommendedName>
        <fullName evidence="5 15">Phosphoribosylformylglycinamidine cyclo-ligase</fullName>
        <ecNumber evidence="4 15">6.3.3.1</ecNumber>
    </recommendedName>
    <alternativeName>
        <fullName evidence="12 15">AIR synthase</fullName>
    </alternativeName>
    <alternativeName>
        <fullName evidence="13 15">AIRS</fullName>
    </alternativeName>
    <alternativeName>
        <fullName evidence="11 15">Phosphoribosyl-aminoimidazole synthetase</fullName>
    </alternativeName>
</protein>
<evidence type="ECO:0000256" key="2">
    <source>
        <dbReference type="ARBA" id="ARBA00004686"/>
    </source>
</evidence>
<evidence type="ECO:0000256" key="7">
    <source>
        <dbReference type="ARBA" id="ARBA00022598"/>
    </source>
</evidence>
<evidence type="ECO:0000256" key="14">
    <source>
        <dbReference type="ARBA" id="ARBA00049057"/>
    </source>
</evidence>
<evidence type="ECO:0000259" key="17">
    <source>
        <dbReference type="Pfam" id="PF02769"/>
    </source>
</evidence>
<keyword evidence="10 15" id="KW-0067">ATP-binding</keyword>
<dbReference type="GO" id="GO:0004641">
    <property type="term" value="F:phosphoribosylformylglycinamidine cyclo-ligase activity"/>
    <property type="evidence" value="ECO:0007669"/>
    <property type="project" value="UniProtKB-UniRule"/>
</dbReference>
<organism evidence="18">
    <name type="scientific">uncultured marine thaumarchaeote AD1000_39_D08</name>
    <dbReference type="NCBI Taxonomy" id="1455913"/>
    <lineage>
        <taxon>Archaea</taxon>
        <taxon>Nitrososphaerota</taxon>
        <taxon>environmental samples</taxon>
    </lineage>
</organism>
<dbReference type="EMBL" id="KF900402">
    <property type="protein sequence ID" value="AIE93715.1"/>
    <property type="molecule type" value="Genomic_DNA"/>
</dbReference>
<dbReference type="PANTHER" id="PTHR10520:SF12">
    <property type="entry name" value="TRIFUNCTIONAL PURINE BIOSYNTHETIC PROTEIN ADENOSINE-3"/>
    <property type="match status" value="1"/>
</dbReference>
<keyword evidence="8 15" id="KW-0547">Nucleotide-binding</keyword>
<evidence type="ECO:0000256" key="10">
    <source>
        <dbReference type="ARBA" id="ARBA00022840"/>
    </source>
</evidence>
<evidence type="ECO:0000256" key="13">
    <source>
        <dbReference type="ARBA" id="ARBA00033093"/>
    </source>
</evidence>
<dbReference type="InterPro" id="IPR010918">
    <property type="entry name" value="PurM-like_C_dom"/>
</dbReference>
<sequence length="340" mass="36561">MAITYKKVGVDITRIKKSQAAIGRIISSTHNIQKFAKTTHGFGHYAGVVQIPGGKLLATHTDGVGTKILIANMLKKYDTIGIDCIAMNVNDIICIGATPISFVDYIAANKNNQKIFKKVVQGLAKGAKKSQVPIVGGETAIMPNLFSGSGFAMDLAGTVVGILSKKEMILGKSIRTGDAIIGIKSSGLHSNGYTLARNVLLSKYKLSDKVKGIGKLGAALLTPTEIYVKPVLEALSKCKIHGLAHITGGSFTKLLRLKNIGFDLTNLPKTPPLMQLIQDCGVEDNEMYKTFNMGVGFCVVLPKNDVAKTRNIFKKHRLTSYEIGKITSKKGVFINSKKIA</sequence>
<reference evidence="18" key="1">
    <citation type="journal article" date="2014" name="Genome Biol. Evol.">
        <title>Pangenome evidence for extensive interdomain horizontal transfer affecting lineage core and shell genes in uncultured planktonic thaumarchaeota and euryarchaeota.</title>
        <authorList>
            <person name="Deschamps P."/>
            <person name="Zivanovic Y."/>
            <person name="Moreira D."/>
            <person name="Rodriguez-Valera F."/>
            <person name="Lopez-Garcia P."/>
        </authorList>
    </citation>
    <scope>NUCLEOTIDE SEQUENCE</scope>
</reference>
<comment type="subcellular location">
    <subcellularLocation>
        <location evidence="1 15">Cytoplasm</location>
    </subcellularLocation>
</comment>
<dbReference type="CDD" id="cd02196">
    <property type="entry name" value="PurM"/>
    <property type="match status" value="1"/>
</dbReference>
<dbReference type="GO" id="GO:0005524">
    <property type="term" value="F:ATP binding"/>
    <property type="evidence" value="ECO:0007669"/>
    <property type="project" value="UniProtKB-KW"/>
</dbReference>
<evidence type="ECO:0000256" key="11">
    <source>
        <dbReference type="ARBA" id="ARBA00031908"/>
    </source>
</evidence>
<dbReference type="GO" id="GO:0046084">
    <property type="term" value="P:adenine biosynthetic process"/>
    <property type="evidence" value="ECO:0007669"/>
    <property type="project" value="TreeGrafter"/>
</dbReference>
<dbReference type="SUPFAM" id="SSF56042">
    <property type="entry name" value="PurM C-terminal domain-like"/>
    <property type="match status" value="1"/>
</dbReference>
<comment type="pathway">
    <text evidence="2 15">Purine metabolism; IMP biosynthesis via de novo pathway; 5-amino-1-(5-phospho-D-ribosyl)imidazole from N(2)-formyl-N(1)-(5-phospho-D-ribosyl)glycinamide: step 2/2.</text>
</comment>
<dbReference type="Gene3D" id="3.90.650.10">
    <property type="entry name" value="PurM-like C-terminal domain"/>
    <property type="match status" value="1"/>
</dbReference>
<evidence type="ECO:0000313" key="18">
    <source>
        <dbReference type="EMBL" id="AIE93715.1"/>
    </source>
</evidence>
<dbReference type="SUPFAM" id="SSF55326">
    <property type="entry name" value="PurM N-terminal domain-like"/>
    <property type="match status" value="1"/>
</dbReference>
<dbReference type="UniPathway" id="UPA00074">
    <property type="reaction ID" value="UER00129"/>
</dbReference>
<feature type="domain" description="PurM-like C-terminal" evidence="17">
    <location>
        <begin position="176"/>
        <end position="333"/>
    </location>
</feature>
<dbReference type="AlphaFoldDB" id="A0A075FPW9"/>
<dbReference type="Pfam" id="PF00586">
    <property type="entry name" value="AIRS"/>
    <property type="match status" value="1"/>
</dbReference>
<dbReference type="FunFam" id="3.30.1330.10:FF:000020">
    <property type="entry name" value="Phosphoribosylformylglycinamidine cyclo-ligase"/>
    <property type="match status" value="1"/>
</dbReference>
<evidence type="ECO:0000259" key="16">
    <source>
        <dbReference type="Pfam" id="PF00586"/>
    </source>
</evidence>
<evidence type="ECO:0000256" key="12">
    <source>
        <dbReference type="ARBA" id="ARBA00032931"/>
    </source>
</evidence>
<dbReference type="FunFam" id="3.90.650.10:FF:000011">
    <property type="entry name" value="Phosphoribosylformylglycinamidine cyclo-ligase"/>
    <property type="match status" value="1"/>
</dbReference>
<evidence type="ECO:0000256" key="8">
    <source>
        <dbReference type="ARBA" id="ARBA00022741"/>
    </source>
</evidence>
<evidence type="ECO:0000256" key="6">
    <source>
        <dbReference type="ARBA" id="ARBA00022490"/>
    </source>
</evidence>
<dbReference type="InterPro" id="IPR036676">
    <property type="entry name" value="PurM-like_C_sf"/>
</dbReference>
<dbReference type="Gene3D" id="3.30.1330.10">
    <property type="entry name" value="PurM-like, N-terminal domain"/>
    <property type="match status" value="1"/>
</dbReference>
<dbReference type="Pfam" id="PF02769">
    <property type="entry name" value="AIRS_C"/>
    <property type="match status" value="1"/>
</dbReference>
<evidence type="ECO:0000256" key="1">
    <source>
        <dbReference type="ARBA" id="ARBA00004496"/>
    </source>
</evidence>
<evidence type="ECO:0000256" key="3">
    <source>
        <dbReference type="ARBA" id="ARBA00010280"/>
    </source>
</evidence>
<dbReference type="GO" id="GO:0006189">
    <property type="term" value="P:'de novo' IMP biosynthetic process"/>
    <property type="evidence" value="ECO:0007669"/>
    <property type="project" value="UniProtKB-UniRule"/>
</dbReference>
<accession>A0A075FPW9</accession>
<dbReference type="NCBIfam" id="TIGR00878">
    <property type="entry name" value="purM"/>
    <property type="match status" value="1"/>
</dbReference>